<dbReference type="PRINTS" id="PR00070">
    <property type="entry name" value="DHFR"/>
</dbReference>
<dbReference type="GO" id="GO:0046654">
    <property type="term" value="P:tetrahydrofolate biosynthetic process"/>
    <property type="evidence" value="ECO:0007669"/>
    <property type="project" value="UniProtKB-UniPathway"/>
</dbReference>
<evidence type="ECO:0000256" key="1">
    <source>
        <dbReference type="ARBA" id="ARBA00004903"/>
    </source>
</evidence>
<keyword evidence="5 8" id="KW-0521">NADP</keyword>
<evidence type="ECO:0000256" key="5">
    <source>
        <dbReference type="ARBA" id="ARBA00022857"/>
    </source>
</evidence>
<proteinExistence type="inferred from homology"/>
<evidence type="ECO:0000259" key="10">
    <source>
        <dbReference type="PROSITE" id="PS51330"/>
    </source>
</evidence>
<dbReference type="Proteomes" id="UP000223759">
    <property type="component" value="Unassembled WGS sequence"/>
</dbReference>
<dbReference type="InterPro" id="IPR001796">
    <property type="entry name" value="DHFR_dom"/>
</dbReference>
<dbReference type="GO" id="GO:0005829">
    <property type="term" value="C:cytosol"/>
    <property type="evidence" value="ECO:0007669"/>
    <property type="project" value="TreeGrafter"/>
</dbReference>
<dbReference type="FunFam" id="3.40.430.10:FF:000001">
    <property type="entry name" value="Dihydrofolate reductase"/>
    <property type="match status" value="1"/>
</dbReference>
<protein>
    <recommendedName>
        <fullName evidence="3 8">Dihydrofolate reductase</fullName>
        <ecNumber evidence="3 8">1.5.1.3</ecNumber>
    </recommendedName>
</protein>
<evidence type="ECO:0000256" key="7">
    <source>
        <dbReference type="ARBA" id="ARBA00025067"/>
    </source>
</evidence>
<dbReference type="AlphaFoldDB" id="A0A1R3W7R0"/>
<dbReference type="UniPathway" id="UPA00077">
    <property type="reaction ID" value="UER00158"/>
</dbReference>
<evidence type="ECO:0000313" key="12">
    <source>
        <dbReference type="Proteomes" id="UP000223759"/>
    </source>
</evidence>
<sequence>MSLPLSAIVAMDRNRLIGAENGLPWHLPADLAHFKNITMNSVMIMGRHTYESIGRPLPGRSSVIVSRSPDYQVEGCHVVQDIEAALQLGEELATQEQRQAELFVIGGARLFQQLLPRCQRLYLTLIDHAFAGGDTWMPPLGEDWQQLSREDHPADPKNTYPYSFLLLERRI</sequence>
<evidence type="ECO:0000256" key="2">
    <source>
        <dbReference type="ARBA" id="ARBA00009539"/>
    </source>
</evidence>
<accession>A0A1R3W7R0</accession>
<evidence type="ECO:0000256" key="8">
    <source>
        <dbReference type="PIRNR" id="PIRNR000194"/>
    </source>
</evidence>
<dbReference type="PANTHER" id="PTHR48069:SF3">
    <property type="entry name" value="DIHYDROFOLATE REDUCTASE"/>
    <property type="match status" value="1"/>
</dbReference>
<dbReference type="PANTHER" id="PTHR48069">
    <property type="entry name" value="DIHYDROFOLATE REDUCTASE"/>
    <property type="match status" value="1"/>
</dbReference>
<dbReference type="RefSeq" id="WP_076756006.1">
    <property type="nucleotide sequence ID" value="NZ_CP023018.1"/>
</dbReference>
<dbReference type="OrthoDB" id="9804315at2"/>
<dbReference type="CDD" id="cd00209">
    <property type="entry name" value="DHFR"/>
    <property type="match status" value="1"/>
</dbReference>
<dbReference type="InterPro" id="IPR017925">
    <property type="entry name" value="DHFR_CS"/>
</dbReference>
<evidence type="ECO:0000256" key="6">
    <source>
        <dbReference type="ARBA" id="ARBA00023002"/>
    </source>
</evidence>
<comment type="pathway">
    <text evidence="1 8">Cofactor biosynthesis; tetrahydrofolate biosynthesis; 5,6,7,8-tetrahydrofolate from 7,8-dihydrofolate: step 1/1.</text>
</comment>
<dbReference type="EC" id="1.5.1.3" evidence="3 8"/>
<dbReference type="GO" id="GO:0046655">
    <property type="term" value="P:folic acid metabolic process"/>
    <property type="evidence" value="ECO:0007669"/>
    <property type="project" value="TreeGrafter"/>
</dbReference>
<evidence type="ECO:0000256" key="4">
    <source>
        <dbReference type="ARBA" id="ARBA00022563"/>
    </source>
</evidence>
<dbReference type="GO" id="GO:0006730">
    <property type="term" value="P:one-carbon metabolic process"/>
    <property type="evidence" value="ECO:0007669"/>
    <property type="project" value="UniProtKB-KW"/>
</dbReference>
<dbReference type="GO" id="GO:0046452">
    <property type="term" value="P:dihydrofolate metabolic process"/>
    <property type="evidence" value="ECO:0007669"/>
    <property type="project" value="TreeGrafter"/>
</dbReference>
<gene>
    <name evidence="11" type="ORF">SAMN05216526_1585</name>
</gene>
<organism evidence="11 12">
    <name type="scientific">Ectothiorhodosinus mongolicus</name>
    <dbReference type="NCBI Taxonomy" id="233100"/>
    <lineage>
        <taxon>Bacteria</taxon>
        <taxon>Pseudomonadati</taxon>
        <taxon>Pseudomonadota</taxon>
        <taxon>Gammaproteobacteria</taxon>
        <taxon>Chromatiales</taxon>
        <taxon>Ectothiorhodospiraceae</taxon>
        <taxon>Ectothiorhodosinus</taxon>
    </lineage>
</organism>
<keyword evidence="12" id="KW-1185">Reference proteome</keyword>
<dbReference type="PROSITE" id="PS00075">
    <property type="entry name" value="DHFR_1"/>
    <property type="match status" value="1"/>
</dbReference>
<evidence type="ECO:0000256" key="3">
    <source>
        <dbReference type="ARBA" id="ARBA00012856"/>
    </source>
</evidence>
<dbReference type="PIRSF" id="PIRSF000194">
    <property type="entry name" value="DHFR"/>
    <property type="match status" value="1"/>
</dbReference>
<dbReference type="EMBL" id="FTPK01000003">
    <property type="protein sequence ID" value="SIT72160.1"/>
    <property type="molecule type" value="Genomic_DNA"/>
</dbReference>
<dbReference type="PROSITE" id="PS51330">
    <property type="entry name" value="DHFR_2"/>
    <property type="match status" value="1"/>
</dbReference>
<dbReference type="Pfam" id="PF00186">
    <property type="entry name" value="DHFR_1"/>
    <property type="match status" value="1"/>
</dbReference>
<dbReference type="GO" id="GO:0070401">
    <property type="term" value="F:NADP+ binding"/>
    <property type="evidence" value="ECO:0007669"/>
    <property type="project" value="UniProtKB-ARBA"/>
</dbReference>
<comment type="function">
    <text evidence="7 8">Key enzyme in folate metabolism. Catalyzes an essential reaction for de novo glycine and purine synthesis, and for DNA precursor synthesis.</text>
</comment>
<keyword evidence="6 8" id="KW-0560">Oxidoreductase</keyword>
<dbReference type="InterPro" id="IPR012259">
    <property type="entry name" value="DHFR"/>
</dbReference>
<comment type="catalytic activity">
    <reaction evidence="8">
        <text>(6S)-5,6,7,8-tetrahydrofolate + NADP(+) = 7,8-dihydrofolate + NADPH + H(+)</text>
        <dbReference type="Rhea" id="RHEA:15009"/>
        <dbReference type="ChEBI" id="CHEBI:15378"/>
        <dbReference type="ChEBI" id="CHEBI:57451"/>
        <dbReference type="ChEBI" id="CHEBI:57453"/>
        <dbReference type="ChEBI" id="CHEBI:57783"/>
        <dbReference type="ChEBI" id="CHEBI:58349"/>
        <dbReference type="EC" id="1.5.1.3"/>
    </reaction>
</comment>
<keyword evidence="4 8" id="KW-0554">One-carbon metabolism</keyword>
<comment type="similarity">
    <text evidence="2 8 9">Belongs to the dihydrofolate reductase family.</text>
</comment>
<evidence type="ECO:0000256" key="9">
    <source>
        <dbReference type="RuleBase" id="RU004474"/>
    </source>
</evidence>
<dbReference type="SUPFAM" id="SSF53597">
    <property type="entry name" value="Dihydrofolate reductase-like"/>
    <property type="match status" value="1"/>
</dbReference>
<name>A0A1R3W7R0_9GAMM</name>
<dbReference type="GO" id="GO:0004146">
    <property type="term" value="F:dihydrofolate reductase activity"/>
    <property type="evidence" value="ECO:0007669"/>
    <property type="project" value="UniProtKB-EC"/>
</dbReference>
<reference evidence="11 12" key="1">
    <citation type="submission" date="2017-01" db="EMBL/GenBank/DDBJ databases">
        <authorList>
            <person name="Mah S.A."/>
            <person name="Swanson W.J."/>
            <person name="Moy G.W."/>
            <person name="Vacquier V.D."/>
        </authorList>
    </citation>
    <scope>NUCLEOTIDE SEQUENCE [LARGE SCALE GENOMIC DNA]</scope>
    <source>
        <strain evidence="11 12">M9</strain>
    </source>
</reference>
<feature type="domain" description="DHFR" evidence="10">
    <location>
        <begin position="4"/>
        <end position="169"/>
    </location>
</feature>
<evidence type="ECO:0000313" key="11">
    <source>
        <dbReference type="EMBL" id="SIT72160.1"/>
    </source>
</evidence>
<dbReference type="InterPro" id="IPR024072">
    <property type="entry name" value="DHFR-like_dom_sf"/>
</dbReference>
<dbReference type="STRING" id="233100.SAMN05216526_1585"/>
<dbReference type="Gene3D" id="3.40.430.10">
    <property type="entry name" value="Dihydrofolate Reductase, subunit A"/>
    <property type="match status" value="1"/>
</dbReference>